<accession>C8P665</accession>
<dbReference type="Pfam" id="PF12182">
    <property type="entry name" value="DUF3642"/>
    <property type="match status" value="1"/>
</dbReference>
<dbReference type="PATRIC" id="fig|525309.8.peg.1050"/>
<dbReference type="PROSITE" id="PS51257">
    <property type="entry name" value="PROKAR_LIPOPROTEIN"/>
    <property type="match status" value="1"/>
</dbReference>
<dbReference type="OrthoDB" id="2315357at2"/>
<feature type="signal peptide" evidence="1">
    <location>
        <begin position="1"/>
        <end position="20"/>
    </location>
</feature>
<evidence type="ECO:0000313" key="5">
    <source>
        <dbReference type="Proteomes" id="UP000003675"/>
    </source>
</evidence>
<reference evidence="3 5" key="1">
    <citation type="submission" date="2009-09" db="EMBL/GenBank/DDBJ databases">
        <authorList>
            <person name="Qin X."/>
            <person name="Bachman B."/>
            <person name="Battles P."/>
            <person name="Bell A."/>
            <person name="Bess C."/>
            <person name="Bickham C."/>
            <person name="Chaboub L."/>
            <person name="Chen D."/>
            <person name="Coyle M."/>
            <person name="Deiros D.R."/>
            <person name="Dinh H."/>
            <person name="Forbes L."/>
            <person name="Fowler G."/>
            <person name="Francisco L."/>
            <person name="Fu Q."/>
            <person name="Gubbala S."/>
            <person name="Hale W."/>
            <person name="Han Y."/>
            <person name="Hemphill L."/>
            <person name="Highlander S.K."/>
            <person name="Hirani K."/>
            <person name="Hogues M."/>
            <person name="Jackson L."/>
            <person name="Jakkamsetti A."/>
            <person name="Javaid M."/>
            <person name="Jiang H."/>
            <person name="Korchina V."/>
            <person name="Kovar C."/>
            <person name="Lara F."/>
            <person name="Lee S."/>
            <person name="Mata R."/>
            <person name="Mathew T."/>
            <person name="Moen C."/>
            <person name="Morales K."/>
            <person name="Munidasa M."/>
            <person name="Nazareth L."/>
            <person name="Ngo R."/>
            <person name="Nguyen L."/>
            <person name="Okwuonu G."/>
            <person name="Ongeri F."/>
            <person name="Patil S."/>
            <person name="Petrosino J."/>
            <person name="Pham C."/>
            <person name="Pham P."/>
            <person name="Pu L.-L."/>
            <person name="Puazo M."/>
            <person name="Raj R."/>
            <person name="Reid J."/>
            <person name="Rouhana J."/>
            <person name="Saada N."/>
            <person name="Shang Y."/>
            <person name="Simmons D."/>
            <person name="Thornton R."/>
            <person name="Warren J."/>
            <person name="Weissenberger G."/>
            <person name="Zhang J."/>
            <person name="Zhang L."/>
            <person name="Zhou C."/>
            <person name="Zhu D."/>
            <person name="Muzny D."/>
            <person name="Worley K."/>
            <person name="Gibbs R."/>
        </authorList>
    </citation>
    <scope>NUCLEOTIDE SEQUENCE [LARGE SCALE GENOMIC DNA]</scope>
    <source>
        <strain evidence="3 5">DSM 16041</strain>
    </source>
</reference>
<dbReference type="HOGENOM" id="CLU_1106028_0_0_9"/>
<proteinExistence type="predicted"/>
<reference evidence="4 6" key="2">
    <citation type="journal article" date="2015" name="Genome Announc.">
        <title>Expanding the biotechnology potential of lactobacilli through comparative genomics of 213 strains and associated genera.</title>
        <authorList>
            <person name="Sun Z."/>
            <person name="Harris H.M."/>
            <person name="McCann A."/>
            <person name="Guo C."/>
            <person name="Argimon S."/>
            <person name="Zhang W."/>
            <person name="Yang X."/>
            <person name="Jeffery I.B."/>
            <person name="Cooney J.C."/>
            <person name="Kagawa T.F."/>
            <person name="Liu W."/>
            <person name="Song Y."/>
            <person name="Salvetti E."/>
            <person name="Wrobel A."/>
            <person name="Rasinkangas P."/>
            <person name="Parkhill J."/>
            <person name="Rea M.C."/>
            <person name="O'Sullivan O."/>
            <person name="Ritari J."/>
            <person name="Douillard F.P."/>
            <person name="Paul Ross R."/>
            <person name="Yang R."/>
            <person name="Briner A.E."/>
            <person name="Felis G.E."/>
            <person name="de Vos W.M."/>
            <person name="Barrangou R."/>
            <person name="Klaenhammer T.R."/>
            <person name="Caufield P.W."/>
            <person name="Cui Y."/>
            <person name="Zhang H."/>
            <person name="O'Toole P.W."/>
        </authorList>
    </citation>
    <scope>NUCLEOTIDE SEQUENCE [LARGE SCALE GENOMIC DNA]</scope>
    <source>
        <strain evidence="4 6">DSM 16041</strain>
    </source>
</reference>
<dbReference type="Proteomes" id="UP000051883">
    <property type="component" value="Unassembled WGS sequence"/>
</dbReference>
<dbReference type="RefSeq" id="WP_007124112.1">
    <property type="nucleotide sequence ID" value="NZ_AZDK01000026.1"/>
</dbReference>
<dbReference type="Proteomes" id="UP000003675">
    <property type="component" value="Unassembled WGS sequence"/>
</dbReference>
<dbReference type="EMBL" id="AZDK01000026">
    <property type="protein sequence ID" value="KRK57238.1"/>
    <property type="molecule type" value="Genomic_DNA"/>
</dbReference>
<name>C8P665_9LACO</name>
<comment type="caution">
    <text evidence="3">The sequence shown here is derived from an EMBL/GenBank/DDBJ whole genome shotgun (WGS) entry which is preliminary data.</text>
</comment>
<gene>
    <name evidence="4" type="ORF">FC31_GL001040</name>
    <name evidence="3" type="ORF">HMPREF0494_0809</name>
</gene>
<keyword evidence="1" id="KW-0732">Signal</keyword>
<dbReference type="AlphaFoldDB" id="C8P665"/>
<dbReference type="InterPro" id="IPR020961">
    <property type="entry name" value="DUF3642_lipo"/>
</dbReference>
<feature type="domain" description="DUF3642" evidence="2">
    <location>
        <begin position="64"/>
        <end position="154"/>
    </location>
</feature>
<evidence type="ECO:0000313" key="3">
    <source>
        <dbReference type="EMBL" id="EEW54034.1"/>
    </source>
</evidence>
<evidence type="ECO:0000313" key="6">
    <source>
        <dbReference type="Proteomes" id="UP000051883"/>
    </source>
</evidence>
<evidence type="ECO:0000259" key="2">
    <source>
        <dbReference type="Pfam" id="PF12182"/>
    </source>
</evidence>
<evidence type="ECO:0000313" key="4">
    <source>
        <dbReference type="EMBL" id="KRK57238.1"/>
    </source>
</evidence>
<sequence>MKIAKMIISTMAVSALLSLAGCGANNSQNNASGKQSSSATSTKQAAASVVGTYQNSSKGSAVQLNSNGTGRYVYADPVNSDTNDQLTWKKTGNNEYTLNFADSDVTSPITARLSGNQLTLTGDSNWATDTLTKTTHQLNLDQFLAKKHGSSNESSSNQGNSSADPRRVGAMLFQYTYQGMPGRETFTCTQNGDSYTFSEGSDSASGITFKIKGDTVRYSVGGSAGQKTISIGTLQSQTDAAQIDGMMKNVH</sequence>
<feature type="chain" id="PRO_5038922302" description="DUF3642 domain-containing protein" evidence="1">
    <location>
        <begin position="21"/>
        <end position="251"/>
    </location>
</feature>
<dbReference type="EMBL" id="ACLL01000019">
    <property type="protein sequence ID" value="EEW54034.1"/>
    <property type="molecule type" value="Genomic_DNA"/>
</dbReference>
<protein>
    <recommendedName>
        <fullName evidence="2">DUF3642 domain-containing protein</fullName>
    </recommendedName>
</protein>
<organism evidence="3 5">
    <name type="scientific">Limosilactobacillus antri DSM 16041</name>
    <dbReference type="NCBI Taxonomy" id="525309"/>
    <lineage>
        <taxon>Bacteria</taxon>
        <taxon>Bacillati</taxon>
        <taxon>Bacillota</taxon>
        <taxon>Bacilli</taxon>
        <taxon>Lactobacillales</taxon>
        <taxon>Lactobacillaceae</taxon>
        <taxon>Limosilactobacillus</taxon>
    </lineage>
</organism>
<evidence type="ECO:0000256" key="1">
    <source>
        <dbReference type="SAM" id="SignalP"/>
    </source>
</evidence>
<keyword evidence="6" id="KW-1185">Reference proteome</keyword>